<keyword evidence="2" id="KW-1185">Reference proteome</keyword>
<dbReference type="RefSeq" id="WP_189078033.1">
    <property type="nucleotide sequence ID" value="NZ_BMMX01000002.1"/>
</dbReference>
<gene>
    <name evidence="1" type="ORF">GCM10012284_11460</name>
</gene>
<dbReference type="Proteomes" id="UP000656042">
    <property type="component" value="Unassembled WGS sequence"/>
</dbReference>
<comment type="caution">
    <text evidence="1">The sequence shown here is derived from an EMBL/GenBank/DDBJ whole genome shotgun (WGS) entry which is preliminary data.</text>
</comment>
<evidence type="ECO:0000313" key="1">
    <source>
        <dbReference type="EMBL" id="GGK79167.1"/>
    </source>
</evidence>
<reference evidence="1" key="2">
    <citation type="submission" date="2020-09" db="EMBL/GenBank/DDBJ databases">
        <authorList>
            <person name="Sun Q."/>
            <person name="Zhou Y."/>
        </authorList>
    </citation>
    <scope>NUCLEOTIDE SEQUENCE</scope>
    <source>
        <strain evidence="1">CGMCC 4.7299</strain>
    </source>
</reference>
<name>A0A8J3BY59_9ACTN</name>
<protein>
    <submittedName>
        <fullName evidence="1">Uncharacterized protein</fullName>
    </submittedName>
</protein>
<dbReference type="AlphaFoldDB" id="A0A8J3BY59"/>
<organism evidence="1 2">
    <name type="scientific">Mangrovihabitans endophyticus</name>
    <dbReference type="NCBI Taxonomy" id="1751298"/>
    <lineage>
        <taxon>Bacteria</taxon>
        <taxon>Bacillati</taxon>
        <taxon>Actinomycetota</taxon>
        <taxon>Actinomycetes</taxon>
        <taxon>Micromonosporales</taxon>
        <taxon>Micromonosporaceae</taxon>
        <taxon>Mangrovihabitans</taxon>
    </lineage>
</organism>
<accession>A0A8J3BY59</accession>
<reference evidence="1" key="1">
    <citation type="journal article" date="2014" name="Int. J. Syst. Evol. Microbiol.">
        <title>Complete genome sequence of Corynebacterium casei LMG S-19264T (=DSM 44701T), isolated from a smear-ripened cheese.</title>
        <authorList>
            <consortium name="US DOE Joint Genome Institute (JGI-PGF)"/>
            <person name="Walter F."/>
            <person name="Albersmeier A."/>
            <person name="Kalinowski J."/>
            <person name="Ruckert C."/>
        </authorList>
    </citation>
    <scope>NUCLEOTIDE SEQUENCE</scope>
    <source>
        <strain evidence="1">CGMCC 4.7299</strain>
    </source>
</reference>
<evidence type="ECO:0000313" key="2">
    <source>
        <dbReference type="Proteomes" id="UP000656042"/>
    </source>
</evidence>
<dbReference type="EMBL" id="BMMX01000002">
    <property type="protein sequence ID" value="GGK79167.1"/>
    <property type="molecule type" value="Genomic_DNA"/>
</dbReference>
<sequence>MITIDCTIDGEPYSPAQLDRLRYTRNLHVLHQLKRLGATIKQTDDEIDRLSPAQAHELNVATRLAHGRDGLRKLFADQLAQSDLMWKNLTTASQGQPLRAARADLTVTGMTIDDFHALLTDFGRLESVVVQANPDHFYFQPLGAGAAYAMETFGMYGVPSDLMVASDRTIPAPVAIDDGFHLLLAGTSKLASDNTPIDVIAYHQSRSLPQGFQIKLCALFPARTPAELVDGHALHLAVEFGATLAIIAANAGTADSARPTSTNML</sequence>
<proteinExistence type="predicted"/>